<dbReference type="GO" id="GO:0005886">
    <property type="term" value="C:plasma membrane"/>
    <property type="evidence" value="ECO:0007669"/>
    <property type="project" value="TreeGrafter"/>
</dbReference>
<evidence type="ECO:0000313" key="2">
    <source>
        <dbReference type="EMBL" id="AEB09016.1"/>
    </source>
</evidence>
<dbReference type="PANTHER" id="PTHR30336:SF20">
    <property type="entry name" value="DUF218 DOMAIN-CONTAINING PROTEIN"/>
    <property type="match status" value="1"/>
</dbReference>
<dbReference type="KEGG" id="dao:Desac_1153"/>
<evidence type="ECO:0000259" key="1">
    <source>
        <dbReference type="Pfam" id="PF02698"/>
    </source>
</evidence>
<dbReference type="InterPro" id="IPR014729">
    <property type="entry name" value="Rossmann-like_a/b/a_fold"/>
</dbReference>
<feature type="domain" description="DUF218" evidence="1">
    <location>
        <begin position="20"/>
        <end position="184"/>
    </location>
</feature>
<keyword evidence="3" id="KW-1185">Reference proteome</keyword>
<dbReference type="STRING" id="880072.Desac_1153"/>
<sequence length="202" mass="22924">MKIKDLSNLSTPESKSHTLDAIIIVGALVGRDGHPGRVARFRLHHALPLVVETYPESWVVITGGLWPGRPATEARAMADWALGQAVRHWGEACGRKLEQRLILEEVSLSTVESARHTAVLLQQRGLMAAGLVTDELHMPRAAYLFRRSFRARRLTIRLLPARGLLVDYWQRRRYVRLTKFILREGGAWMKLWGRGILGHEQL</sequence>
<reference evidence="3" key="2">
    <citation type="submission" date="2011-03" db="EMBL/GenBank/DDBJ databases">
        <title>The complete genome of Desulfobacca acetoxidans DSM 11109.</title>
        <authorList>
            <consortium name="US DOE Joint Genome Institute (JGI-PGF)"/>
            <person name="Lucas S."/>
            <person name="Copeland A."/>
            <person name="Lapidus A."/>
            <person name="Bruce D."/>
            <person name="Goodwin L."/>
            <person name="Pitluck S."/>
            <person name="Peters L."/>
            <person name="Kyrpides N."/>
            <person name="Mavromatis K."/>
            <person name="Ivanova N."/>
            <person name="Ovchinnikova G."/>
            <person name="Teshima H."/>
            <person name="Detter J.C."/>
            <person name="Han C."/>
            <person name="Land M."/>
            <person name="Hauser L."/>
            <person name="Markowitz V."/>
            <person name="Cheng J.-F."/>
            <person name="Hugenholtz P."/>
            <person name="Woyke T."/>
            <person name="Wu D."/>
            <person name="Spring S."/>
            <person name="Schueler E."/>
            <person name="Brambilla E."/>
            <person name="Klenk H.-P."/>
            <person name="Eisen J.A."/>
        </authorList>
    </citation>
    <scope>NUCLEOTIDE SEQUENCE [LARGE SCALE GENOMIC DNA]</scope>
    <source>
        <strain evidence="3">ATCC 700848 / DSM 11109 / ASRB2</strain>
    </source>
</reference>
<dbReference type="EMBL" id="CP002629">
    <property type="protein sequence ID" value="AEB09016.1"/>
    <property type="molecule type" value="Genomic_DNA"/>
</dbReference>
<dbReference type="CDD" id="cd06259">
    <property type="entry name" value="YdcF-like"/>
    <property type="match status" value="1"/>
</dbReference>
<protein>
    <recommendedName>
        <fullName evidence="1">DUF218 domain-containing protein</fullName>
    </recommendedName>
</protein>
<dbReference type="AlphaFoldDB" id="F2NCF2"/>
<dbReference type="HOGENOM" id="CLU_1352801_0_0_7"/>
<reference evidence="2 3" key="1">
    <citation type="journal article" date="2011" name="Stand. Genomic Sci.">
        <title>Complete genome sequence of the acetate-degrading sulfate reducer Desulfobacca acetoxidans type strain (ASRB2).</title>
        <authorList>
            <person name="Goker M."/>
            <person name="Teshima H."/>
            <person name="Lapidus A."/>
            <person name="Nolan M."/>
            <person name="Lucas S."/>
            <person name="Hammon N."/>
            <person name="Deshpande S."/>
            <person name="Cheng J.F."/>
            <person name="Tapia R."/>
            <person name="Han C."/>
            <person name="Goodwin L."/>
            <person name="Pitluck S."/>
            <person name="Huntemann M."/>
            <person name="Liolios K."/>
            <person name="Ivanova N."/>
            <person name="Pagani I."/>
            <person name="Mavromatis K."/>
            <person name="Ovchinikova G."/>
            <person name="Pati A."/>
            <person name="Chen A."/>
            <person name="Palaniappan K."/>
            <person name="Land M."/>
            <person name="Hauser L."/>
            <person name="Brambilla E.M."/>
            <person name="Rohde M."/>
            <person name="Spring S."/>
            <person name="Detter J.C."/>
            <person name="Woyke T."/>
            <person name="Bristow J."/>
            <person name="Eisen J.A."/>
            <person name="Markowitz V."/>
            <person name="Hugenholtz P."/>
            <person name="Kyrpides N.C."/>
            <person name="Klenk H.P."/>
        </authorList>
    </citation>
    <scope>NUCLEOTIDE SEQUENCE [LARGE SCALE GENOMIC DNA]</scope>
    <source>
        <strain evidence="3">ATCC 700848 / DSM 11109 / ASRB2</strain>
    </source>
</reference>
<dbReference type="InterPro" id="IPR051599">
    <property type="entry name" value="Cell_Envelope_Assoc"/>
</dbReference>
<proteinExistence type="predicted"/>
<dbReference type="InterPro" id="IPR003848">
    <property type="entry name" value="DUF218"/>
</dbReference>
<organism evidence="2 3">
    <name type="scientific">Desulfobacca acetoxidans (strain ATCC 700848 / DSM 11109 / ASRB2)</name>
    <dbReference type="NCBI Taxonomy" id="880072"/>
    <lineage>
        <taxon>Bacteria</taxon>
        <taxon>Pseudomonadati</taxon>
        <taxon>Thermodesulfobacteriota</taxon>
        <taxon>Desulfobaccia</taxon>
        <taxon>Desulfobaccales</taxon>
        <taxon>Desulfobaccaceae</taxon>
        <taxon>Desulfobacca</taxon>
    </lineage>
</organism>
<evidence type="ECO:0000313" key="3">
    <source>
        <dbReference type="Proteomes" id="UP000000483"/>
    </source>
</evidence>
<dbReference type="OrthoDB" id="9809813at2"/>
<gene>
    <name evidence="2" type="ordered locus">Desac_1153</name>
</gene>
<dbReference type="Proteomes" id="UP000000483">
    <property type="component" value="Chromosome"/>
</dbReference>
<dbReference type="PANTHER" id="PTHR30336">
    <property type="entry name" value="INNER MEMBRANE PROTEIN, PROBABLE PERMEASE"/>
    <property type="match status" value="1"/>
</dbReference>
<dbReference type="RefSeq" id="WP_013706128.1">
    <property type="nucleotide sequence ID" value="NC_015388.1"/>
</dbReference>
<dbReference type="Gene3D" id="3.40.50.620">
    <property type="entry name" value="HUPs"/>
    <property type="match status" value="1"/>
</dbReference>
<name>F2NCF2_DESAR</name>
<dbReference type="eggNOG" id="COG1434">
    <property type="taxonomic scope" value="Bacteria"/>
</dbReference>
<accession>F2NCF2</accession>
<dbReference type="Pfam" id="PF02698">
    <property type="entry name" value="DUF218"/>
    <property type="match status" value="1"/>
</dbReference>